<evidence type="ECO:0000313" key="5">
    <source>
        <dbReference type="Proteomes" id="UP001472677"/>
    </source>
</evidence>
<dbReference type="InterPro" id="IPR001878">
    <property type="entry name" value="Znf_CCHC"/>
</dbReference>
<accession>A0ABR2E4K6</accession>
<dbReference type="Gene3D" id="3.30.420.10">
    <property type="entry name" value="Ribonuclease H-like superfamily/Ribonuclease H"/>
    <property type="match status" value="1"/>
</dbReference>
<gene>
    <name evidence="4" type="ORF">V6N12_040718</name>
</gene>
<dbReference type="PROSITE" id="PS50158">
    <property type="entry name" value="ZF_CCHC"/>
    <property type="match status" value="1"/>
</dbReference>
<dbReference type="Pfam" id="PF14111">
    <property type="entry name" value="DUF4283"/>
    <property type="match status" value="1"/>
</dbReference>
<dbReference type="InterPro" id="IPR040256">
    <property type="entry name" value="At4g02000-like"/>
</dbReference>
<dbReference type="InterPro" id="IPR044730">
    <property type="entry name" value="RNase_H-like_dom_plant"/>
</dbReference>
<dbReference type="CDD" id="cd06222">
    <property type="entry name" value="RNase_H_like"/>
    <property type="match status" value="1"/>
</dbReference>
<dbReference type="InterPro" id="IPR012337">
    <property type="entry name" value="RNaseH-like_sf"/>
</dbReference>
<keyword evidence="1" id="KW-0479">Metal-binding</keyword>
<evidence type="ECO:0000256" key="1">
    <source>
        <dbReference type="PROSITE-ProRule" id="PRU00047"/>
    </source>
</evidence>
<evidence type="ECO:0000313" key="4">
    <source>
        <dbReference type="EMBL" id="KAK8552103.1"/>
    </source>
</evidence>
<evidence type="ECO:0000256" key="2">
    <source>
        <dbReference type="SAM" id="MobiDB-lite"/>
    </source>
</evidence>
<keyword evidence="1" id="KW-0862">Zinc</keyword>
<reference evidence="4 5" key="1">
    <citation type="journal article" date="2024" name="G3 (Bethesda)">
        <title>Genome assembly of Hibiscus sabdariffa L. provides insights into metabolisms of medicinal natural products.</title>
        <authorList>
            <person name="Kim T."/>
        </authorList>
    </citation>
    <scope>NUCLEOTIDE SEQUENCE [LARGE SCALE GENOMIC DNA]</scope>
    <source>
        <strain evidence="4">TK-2024</strain>
        <tissue evidence="4">Old leaves</tissue>
    </source>
</reference>
<dbReference type="SUPFAM" id="SSF53098">
    <property type="entry name" value="Ribonuclease H-like"/>
    <property type="match status" value="1"/>
</dbReference>
<dbReference type="InterPro" id="IPR025558">
    <property type="entry name" value="DUF4283"/>
</dbReference>
<dbReference type="Pfam" id="PF13456">
    <property type="entry name" value="RVT_3"/>
    <property type="match status" value="1"/>
</dbReference>
<comment type="caution">
    <text evidence="4">The sequence shown here is derived from an EMBL/GenBank/DDBJ whole genome shotgun (WGS) entry which is preliminary data.</text>
</comment>
<keyword evidence="5" id="KW-1185">Reference proteome</keyword>
<evidence type="ECO:0000259" key="3">
    <source>
        <dbReference type="PROSITE" id="PS50158"/>
    </source>
</evidence>
<name>A0ABR2E4K6_9ROSI</name>
<dbReference type="EMBL" id="JBBPBM010000020">
    <property type="protein sequence ID" value="KAK8552103.1"/>
    <property type="molecule type" value="Genomic_DNA"/>
</dbReference>
<feature type="domain" description="CCHC-type" evidence="3">
    <location>
        <begin position="241"/>
        <end position="256"/>
    </location>
</feature>
<feature type="region of interest" description="Disordered" evidence="2">
    <location>
        <begin position="1"/>
        <end position="23"/>
    </location>
</feature>
<dbReference type="PANTHER" id="PTHR31286:SF173">
    <property type="entry name" value="DUF4283 DOMAIN-CONTAINING PROTEIN"/>
    <property type="match status" value="1"/>
</dbReference>
<protein>
    <recommendedName>
        <fullName evidence="3">CCHC-type domain-containing protein</fullName>
    </recommendedName>
</protein>
<keyword evidence="1" id="KW-0863">Zinc-finger</keyword>
<organism evidence="4 5">
    <name type="scientific">Hibiscus sabdariffa</name>
    <name type="common">roselle</name>
    <dbReference type="NCBI Taxonomy" id="183260"/>
    <lineage>
        <taxon>Eukaryota</taxon>
        <taxon>Viridiplantae</taxon>
        <taxon>Streptophyta</taxon>
        <taxon>Embryophyta</taxon>
        <taxon>Tracheophyta</taxon>
        <taxon>Spermatophyta</taxon>
        <taxon>Magnoliopsida</taxon>
        <taxon>eudicotyledons</taxon>
        <taxon>Gunneridae</taxon>
        <taxon>Pentapetalae</taxon>
        <taxon>rosids</taxon>
        <taxon>malvids</taxon>
        <taxon>Malvales</taxon>
        <taxon>Malvaceae</taxon>
        <taxon>Malvoideae</taxon>
        <taxon>Hibiscus</taxon>
    </lineage>
</organism>
<sequence>MDAGEDSRPSSVVPPLPSYKDSLMKDNMENKFDANDDFEDDDFEIHEVDITRSLIDGIPSIQFFDRIQSLAEKSLDQTLVVKLLGRRIGYTTLHTKILELWKPQQSIRLMDIDNDYFLVTFKLRSNYLKVLAASPWTIFGHYLTVQQWSPDFSTATPYPTKVMIWIRLPGLPVPLYKKGIIEAIGESIGPVIKLDYQTEWGRRGCFARMAITIDLSKPLVSKIIVNGKVQLIEYESLPVICFQCGKYGHAQEICPSMGNQAADSVLEICQPVKCGGLGIRRVYDFNVAFVFKIGFSLVSDTDALWIRLLRQKYKRAISTAWEDIRASIAWSLGTGTSINPLDDNWVPSLGPLRPYLLHDLTTLQVRKISDLIDDQGQWDVMKLLGMFNPTVIPHILCIRPPDESDMPDKPIWSLNAKNVFDIKSAYASLNSGAWEPESGCWKAIWSLQVPQRLRIFLWLSHKAKLMTNVEQCRRSLSQQALCPCCHEFPETLLHVFRDCNYVIGVWSRLLPPRHLATFYSDDFRSWLLSNVATTVMHPTLEIPWHLLFASTLWQIWKNRNAWVFNGTMSNVANTVICSLTWARYYSECTFKAPSSHSPIRKSTHWQRPERGWVSLCTDGAVSATSCIGSVSGVFRKDDGSWFYSFNKSIGIMQPLQAELWGLFIGIQIAWDIGLKKLLIQSDSKEAIKLLNTKDAASNNCALVRSITRLRNLRWETSIQWIPRMGNEPADMLAKFNNLSCYNTTYFAQPPERLLPLLDRDALSIM</sequence>
<dbReference type="Pfam" id="PF13966">
    <property type="entry name" value="zf-RVT"/>
    <property type="match status" value="1"/>
</dbReference>
<dbReference type="InterPro" id="IPR036397">
    <property type="entry name" value="RNaseH_sf"/>
</dbReference>
<dbReference type="InterPro" id="IPR026960">
    <property type="entry name" value="RVT-Znf"/>
</dbReference>
<dbReference type="InterPro" id="IPR002156">
    <property type="entry name" value="RNaseH_domain"/>
</dbReference>
<dbReference type="Proteomes" id="UP001472677">
    <property type="component" value="Unassembled WGS sequence"/>
</dbReference>
<proteinExistence type="predicted"/>
<dbReference type="PANTHER" id="PTHR31286">
    <property type="entry name" value="GLYCINE-RICH CELL WALL STRUCTURAL PROTEIN 1.8-LIKE"/>
    <property type="match status" value="1"/>
</dbReference>